<dbReference type="Pfam" id="PF07679">
    <property type="entry name" value="I-set"/>
    <property type="match status" value="1"/>
</dbReference>
<feature type="domain" description="Fibronectin type-III" evidence="4">
    <location>
        <begin position="622"/>
        <end position="720"/>
    </location>
</feature>
<feature type="domain" description="Ig-like" evidence="3">
    <location>
        <begin position="231"/>
        <end position="327"/>
    </location>
</feature>
<dbReference type="Gene3D" id="2.60.40.10">
    <property type="entry name" value="Immunoglobulins"/>
    <property type="match status" value="9"/>
</dbReference>
<dbReference type="Proteomes" id="UP001159427">
    <property type="component" value="Unassembled WGS sequence"/>
</dbReference>
<organism evidence="5 6">
    <name type="scientific">Porites evermanni</name>
    <dbReference type="NCBI Taxonomy" id="104178"/>
    <lineage>
        <taxon>Eukaryota</taxon>
        <taxon>Metazoa</taxon>
        <taxon>Cnidaria</taxon>
        <taxon>Anthozoa</taxon>
        <taxon>Hexacorallia</taxon>
        <taxon>Scleractinia</taxon>
        <taxon>Fungiina</taxon>
        <taxon>Poritidae</taxon>
        <taxon>Porites</taxon>
    </lineage>
</organism>
<feature type="domain" description="Fibronectin type-III" evidence="4">
    <location>
        <begin position="928"/>
        <end position="1031"/>
    </location>
</feature>
<reference evidence="5 6" key="1">
    <citation type="submission" date="2022-05" db="EMBL/GenBank/DDBJ databases">
        <authorList>
            <consortium name="Genoscope - CEA"/>
            <person name="William W."/>
        </authorList>
    </citation>
    <scope>NUCLEOTIDE SEQUENCE [LARGE SCALE GENOMIC DNA]</scope>
</reference>
<dbReference type="PANTHER" id="PTHR44170:SF6">
    <property type="entry name" value="CONTACTIN"/>
    <property type="match status" value="1"/>
</dbReference>
<evidence type="ECO:0000256" key="2">
    <source>
        <dbReference type="ARBA" id="ARBA00023157"/>
    </source>
</evidence>
<dbReference type="SMART" id="SM00060">
    <property type="entry name" value="FN3"/>
    <property type="match status" value="4"/>
</dbReference>
<keyword evidence="1" id="KW-0677">Repeat</keyword>
<evidence type="ECO:0000313" key="5">
    <source>
        <dbReference type="EMBL" id="CAH3160472.1"/>
    </source>
</evidence>
<dbReference type="Pfam" id="PF13927">
    <property type="entry name" value="Ig_3"/>
    <property type="match status" value="3"/>
</dbReference>
<dbReference type="InterPro" id="IPR036179">
    <property type="entry name" value="Ig-like_dom_sf"/>
</dbReference>
<feature type="domain" description="Ig-like" evidence="3">
    <location>
        <begin position="427"/>
        <end position="521"/>
    </location>
</feature>
<proteinExistence type="predicted"/>
<dbReference type="CDD" id="cd00063">
    <property type="entry name" value="FN3"/>
    <property type="match status" value="3"/>
</dbReference>
<dbReference type="InterPro" id="IPR007110">
    <property type="entry name" value="Ig-like_dom"/>
</dbReference>
<evidence type="ECO:0000256" key="1">
    <source>
        <dbReference type="ARBA" id="ARBA00022737"/>
    </source>
</evidence>
<feature type="domain" description="Fibronectin type-III" evidence="4">
    <location>
        <begin position="824"/>
        <end position="927"/>
    </location>
</feature>
<dbReference type="SMART" id="SM00409">
    <property type="entry name" value="IG"/>
    <property type="match status" value="5"/>
</dbReference>
<gene>
    <name evidence="5" type="ORF">PEVE_00003599</name>
</gene>
<feature type="domain" description="Ig-like" evidence="3">
    <location>
        <begin position="334"/>
        <end position="416"/>
    </location>
</feature>
<protein>
    <recommendedName>
        <fullName evidence="7">Contactin</fullName>
    </recommendedName>
</protein>
<evidence type="ECO:0000259" key="4">
    <source>
        <dbReference type="PROSITE" id="PS50853"/>
    </source>
</evidence>
<dbReference type="Pfam" id="PF00041">
    <property type="entry name" value="fn3"/>
    <property type="match status" value="2"/>
</dbReference>
<evidence type="ECO:0000259" key="3">
    <source>
        <dbReference type="PROSITE" id="PS50835"/>
    </source>
</evidence>
<sequence>MILFVKIAGQQVADPPIIVNFPTKDLLAPEDVKFSRQNALKLLCDAVGSNLKWTWKHNGTAITKPGGKFTVGAYGTLYGSYLESAQSGNYQCFVRDTVTGIETFSRKIQVAVTVVGTFTNQNVREESVDLGQEISIDCPQHSASYGVSYSWKGKINTVDIQFKRSDRRAISQTGQLLIMYVTQQDIDDFAEYDSQGIRCFMTGVNGFESSGLLKLKKKNPGQTDPQTPRAPAWRLIPAAIETAVEGRNKTLYCLAVGRPAPTITWKKNRGGNWQNLVHGQDSFEIASAFQGRLLNIISVKQNRHQTTYRCEAENSESGGNPLVHDIQLNVEVAPKFIASPPQQVEIDVYGNGSLTCDVSADPSPSFKWYKDGKQLTTSTVHVIFSGNKLVLKNVRNPDETGIYQCVAENQHGMIVSFTYVKVIAIKPSFAESGFGPFYLFKGTEGRLKCNPKAAPRSTKDQYKWYKGTTLLTSSSPYRIEYGEYSTLIVDNVDKDRDEGLYKCFAENFLGNDEATGTATVLERTIITVRPTNKQVDEGTRVDLRCEATADPSLELRYYWKRDNAVITYNNKIRWLEGAKVLTITSITVDDAGNYNCVAYTPYPKRSEDQASATIDVSGSPYPPTNLAITDCANRNTTLSWVTGAANNAPITQFIIEQESNHEPSVFYVIQNVTNPSATSFTFNLTGWATLRFRMRAVNRFGPSRASVATTEVCRTDVGPPDKYPNNFRGNPRGAETLDIVWTAMPKMNWNAPGLYYLLKYREVPDGPFGDPERITDPAVDVFAIPNPGYYKLWEFQIQAGNDVDLGPESPVVQSYSGQDPPEGKPVNVQTGGATARTVELSWQPVTVTRGSVDGYKIYYWGESRLNVRRRREIPAYALSVSVPGGTTTSHTVKSLTPYTNYNFAITAYNSGGEGPASDEAFAATDEDKPGPPSEFNVYVFAKYILVTWKAPVEPNGVVTKYRVRSAQYEGSQPSDDLQVSWQEVGPGVFRKLLDNKTPERNYVVEIQAQTSKGWGDKERKTNRTVAYAPPAKPARPTAEGNAVDKVRVTYKFGLGGSYTHEFLVMYRRKCKHF</sequence>
<dbReference type="InterPro" id="IPR003598">
    <property type="entry name" value="Ig_sub2"/>
</dbReference>
<dbReference type="InterPro" id="IPR036116">
    <property type="entry name" value="FN3_sf"/>
</dbReference>
<feature type="domain" description="Fibronectin type-III" evidence="4">
    <location>
        <begin position="723"/>
        <end position="819"/>
    </location>
</feature>
<evidence type="ECO:0008006" key="7">
    <source>
        <dbReference type="Google" id="ProtNLM"/>
    </source>
</evidence>
<dbReference type="InterPro" id="IPR003599">
    <property type="entry name" value="Ig_sub"/>
</dbReference>
<dbReference type="SUPFAM" id="SSF49265">
    <property type="entry name" value="Fibronectin type III"/>
    <property type="match status" value="2"/>
</dbReference>
<dbReference type="EMBL" id="CALNXI010001215">
    <property type="protein sequence ID" value="CAH3160472.1"/>
    <property type="molecule type" value="Genomic_DNA"/>
</dbReference>
<dbReference type="SUPFAM" id="SSF48726">
    <property type="entry name" value="Immunoglobulin"/>
    <property type="match status" value="5"/>
</dbReference>
<keyword evidence="6" id="KW-1185">Reference proteome</keyword>
<dbReference type="InterPro" id="IPR003961">
    <property type="entry name" value="FN3_dom"/>
</dbReference>
<dbReference type="InterPro" id="IPR013783">
    <property type="entry name" value="Ig-like_fold"/>
</dbReference>
<comment type="caution">
    <text evidence="5">The sequence shown here is derived from an EMBL/GenBank/DDBJ whole genome shotgun (WGS) entry which is preliminary data.</text>
</comment>
<accession>A0ABN8QEX0</accession>
<feature type="domain" description="Ig-like" evidence="3">
    <location>
        <begin position="16"/>
        <end position="109"/>
    </location>
</feature>
<feature type="domain" description="Ig-like" evidence="3">
    <location>
        <begin position="524"/>
        <end position="617"/>
    </location>
</feature>
<name>A0ABN8QEX0_9CNID</name>
<keyword evidence="2" id="KW-1015">Disulfide bond</keyword>
<dbReference type="InterPro" id="IPR013098">
    <property type="entry name" value="Ig_I-set"/>
</dbReference>
<dbReference type="PROSITE" id="PS50835">
    <property type="entry name" value="IG_LIKE"/>
    <property type="match status" value="5"/>
</dbReference>
<dbReference type="PANTHER" id="PTHR44170">
    <property type="entry name" value="PROTEIN SIDEKICK"/>
    <property type="match status" value="1"/>
</dbReference>
<dbReference type="SMART" id="SM00408">
    <property type="entry name" value="IGc2"/>
    <property type="match status" value="5"/>
</dbReference>
<dbReference type="PROSITE" id="PS50853">
    <property type="entry name" value="FN3"/>
    <property type="match status" value="4"/>
</dbReference>
<evidence type="ECO:0000313" key="6">
    <source>
        <dbReference type="Proteomes" id="UP001159427"/>
    </source>
</evidence>